<keyword evidence="2" id="KW-0812">Transmembrane</keyword>
<feature type="transmembrane region" description="Helical" evidence="2">
    <location>
        <begin position="453"/>
        <end position="478"/>
    </location>
</feature>
<protein>
    <submittedName>
        <fullName evidence="5">DUF2207 domain-containing protein</fullName>
    </submittedName>
</protein>
<evidence type="ECO:0000313" key="5">
    <source>
        <dbReference type="EMBL" id="MCA9376505.1"/>
    </source>
</evidence>
<name>A0A955KXV2_9BACT</name>
<evidence type="ECO:0000256" key="1">
    <source>
        <dbReference type="SAM" id="MobiDB-lite"/>
    </source>
</evidence>
<organism evidence="5 6">
    <name type="scientific">Candidatus Dojkabacteria bacterium</name>
    <dbReference type="NCBI Taxonomy" id="2099670"/>
    <lineage>
        <taxon>Bacteria</taxon>
        <taxon>Candidatus Dojkabacteria</taxon>
    </lineage>
</organism>
<comment type="caution">
    <text evidence="5">The sequence shown here is derived from an EMBL/GenBank/DDBJ whole genome shotgun (WGS) entry which is preliminary data.</text>
</comment>
<feature type="transmembrane region" description="Helical" evidence="2">
    <location>
        <begin position="424"/>
        <end position="447"/>
    </location>
</feature>
<evidence type="ECO:0000256" key="2">
    <source>
        <dbReference type="SAM" id="Phobius"/>
    </source>
</evidence>
<evidence type="ECO:0000313" key="6">
    <source>
        <dbReference type="Proteomes" id="UP000741282"/>
    </source>
</evidence>
<keyword evidence="2" id="KW-1133">Transmembrane helix</keyword>
<feature type="transmembrane region" description="Helical" evidence="2">
    <location>
        <begin position="275"/>
        <end position="294"/>
    </location>
</feature>
<dbReference type="Pfam" id="PF20990">
    <property type="entry name" value="DUF2207_C"/>
    <property type="match status" value="2"/>
</dbReference>
<dbReference type="InterPro" id="IPR048389">
    <property type="entry name" value="YciQ-like_C"/>
</dbReference>
<reference evidence="5" key="1">
    <citation type="submission" date="2020-04" db="EMBL/GenBank/DDBJ databases">
        <authorList>
            <person name="Zhang T."/>
        </authorList>
    </citation>
    <scope>NUCLEOTIDE SEQUENCE</scope>
    <source>
        <strain evidence="5">HKST-UBA17</strain>
    </source>
</reference>
<feature type="region of interest" description="Disordered" evidence="1">
    <location>
        <begin position="643"/>
        <end position="674"/>
    </location>
</feature>
<dbReference type="InterPro" id="IPR018702">
    <property type="entry name" value="DUF2207"/>
</dbReference>
<dbReference type="EMBL" id="JAGQLN010000003">
    <property type="protein sequence ID" value="MCA9376505.1"/>
    <property type="molecule type" value="Genomic_DNA"/>
</dbReference>
<feature type="transmembrane region" description="Helical" evidence="2">
    <location>
        <begin position="490"/>
        <end position="512"/>
    </location>
</feature>
<gene>
    <name evidence="5" type="ORF">KC685_01125</name>
</gene>
<feature type="compositionally biased region" description="Low complexity" evidence="1">
    <location>
        <begin position="643"/>
        <end position="655"/>
    </location>
</feature>
<feature type="compositionally biased region" description="Gly residues" evidence="1">
    <location>
        <begin position="656"/>
        <end position="674"/>
    </location>
</feature>
<evidence type="ECO:0000259" key="4">
    <source>
        <dbReference type="Pfam" id="PF20990"/>
    </source>
</evidence>
<keyword evidence="2" id="KW-0472">Membrane</keyword>
<feature type="domain" description="Predicted membrane protein YciQ-like C-terminal" evidence="4">
    <location>
        <begin position="495"/>
        <end position="602"/>
    </location>
</feature>
<dbReference type="Proteomes" id="UP000741282">
    <property type="component" value="Unassembled WGS sequence"/>
</dbReference>
<reference evidence="5" key="2">
    <citation type="journal article" date="2021" name="Microbiome">
        <title>Successional dynamics and alternative stable states in a saline activated sludge microbial community over 9 years.</title>
        <authorList>
            <person name="Wang Y."/>
            <person name="Ye J."/>
            <person name="Ju F."/>
            <person name="Liu L."/>
            <person name="Boyd J.A."/>
            <person name="Deng Y."/>
            <person name="Parks D.H."/>
            <person name="Jiang X."/>
            <person name="Yin X."/>
            <person name="Woodcroft B.J."/>
            <person name="Tyson G.W."/>
            <person name="Hugenholtz P."/>
            <person name="Polz M.F."/>
            <person name="Zhang T."/>
        </authorList>
    </citation>
    <scope>NUCLEOTIDE SEQUENCE</scope>
    <source>
        <strain evidence="5">HKST-UBA17</strain>
    </source>
</reference>
<feature type="domain" description="Predicted membrane protein YciQ-like C-terminal" evidence="4">
    <location>
        <begin position="306"/>
        <end position="476"/>
    </location>
</feature>
<accession>A0A955KXV2</accession>
<feature type="transmembrane region" description="Helical" evidence="2">
    <location>
        <begin position="518"/>
        <end position="539"/>
    </location>
</feature>
<sequence>MSTISQFIKAGKLLKNFSFLIFMPVTCSLLLVPSDTFAQSNDQYNIEISINREEITDFHSDIVLYEDSSIEITETITVNALGNRIKRGIYRDYPTIYTIGPGFRSKTGFEIIFVTKDGLSEPYHTEALSNGVRVYFGEETVYLEPGTYTYQFKYRTDRQINYEEKLDILSYNVTGDDWAFPILRSSATLILPGSFPSSDINSVGYAGVKGSDDQSGIDINISQQEASTRIDFVNSNRLDPGSGFTIRSEFPKGIVQQPTQLDEVDYFIRDNFPEISYFISSLVILMLTLLLWYLKGRDPASDVIYPQYNIPEGLTPATARFIDNMAYDTSMISVILISLATKGYVKIEQKKKKFFGEEFIVTKQKDADSDLPSDEALFMNSFFPGSYRSVTFSGSYSSKIFQSAEKVKRYFTNEIKNTYFRSNLGLYALLLLLILIVGGGFMFLTVINGNLENLYPVFMMTFWDIIIGFFLFTFGWVFFRSYRSKHIIELIFSGAGIIFLIQFIIISLRMFITFDSAGILVFPSTIILLSILLISPGALKLRTENGRFLQDQIEGLKMFILATEEEKIRLMHNDLPQNMDTFNKYFPYALALGIEAKWVEQFEGILQASQQQDQFGTYNYGWYTSYSAFSSSNFSHSLGATLTGTVSSSSTPPSSSGGGGGAGGGGGGGGGGGW</sequence>
<proteinExistence type="predicted"/>
<feature type="domain" description="DUF2207" evidence="3">
    <location>
        <begin position="54"/>
        <end position="212"/>
    </location>
</feature>
<evidence type="ECO:0000259" key="3">
    <source>
        <dbReference type="Pfam" id="PF09972"/>
    </source>
</evidence>
<dbReference type="AlphaFoldDB" id="A0A955KXV2"/>
<dbReference type="Pfam" id="PF09972">
    <property type="entry name" value="DUF2207"/>
    <property type="match status" value="1"/>
</dbReference>